<dbReference type="EMBL" id="CAJVPW010007284">
    <property type="protein sequence ID" value="CAG8579070.1"/>
    <property type="molecule type" value="Genomic_DNA"/>
</dbReference>
<evidence type="ECO:0000313" key="2">
    <source>
        <dbReference type="Proteomes" id="UP000789366"/>
    </source>
</evidence>
<gene>
    <name evidence="1" type="ORF">SPELUC_LOCUS6291</name>
</gene>
<comment type="caution">
    <text evidence="1">The sequence shown here is derived from an EMBL/GenBank/DDBJ whole genome shotgun (WGS) entry which is preliminary data.</text>
</comment>
<sequence>TDKTVAMDADTLQLVKRLESAVQGSKLSTIGTQLDITQQLSTLKIDESLDMDLLRNLENIAKDLRTVVEEVRNLMSELFPLIEPIANFEMDATDDSGKDARLKAKEFVREWSQFDSDFDAVINGALAVVDRRFHQKNNFSESEYTVMVENLRRDNVRAISYLTETIIRVFENLFALGEVSGTIIQNESSQKISPENIDNKNSNTGDFAQADTGTEDIQIFNPLETDNKRNDSEIEEFGQNESYHNPVSSPFNDKMNDPSKNTIAGQVLLPNNEETMESWDVPMQQAQARNAFAVGIIRRIKAKLEGKDFESTTKMTVQEQIDKIIQQSLDTDNLCVMYEGWTPWI</sequence>
<dbReference type="Proteomes" id="UP000789366">
    <property type="component" value="Unassembled WGS sequence"/>
</dbReference>
<name>A0ACA9MBN9_9GLOM</name>
<protein>
    <submittedName>
        <fullName evidence="1">11924_t:CDS:1</fullName>
    </submittedName>
</protein>
<accession>A0ACA9MBN9</accession>
<keyword evidence="2" id="KW-1185">Reference proteome</keyword>
<reference evidence="1" key="1">
    <citation type="submission" date="2021-06" db="EMBL/GenBank/DDBJ databases">
        <authorList>
            <person name="Kallberg Y."/>
            <person name="Tangrot J."/>
            <person name="Rosling A."/>
        </authorList>
    </citation>
    <scope>NUCLEOTIDE SEQUENCE</scope>
    <source>
        <strain evidence="1">28 12/20/2015</strain>
    </source>
</reference>
<organism evidence="1 2">
    <name type="scientific">Cetraspora pellucida</name>
    <dbReference type="NCBI Taxonomy" id="1433469"/>
    <lineage>
        <taxon>Eukaryota</taxon>
        <taxon>Fungi</taxon>
        <taxon>Fungi incertae sedis</taxon>
        <taxon>Mucoromycota</taxon>
        <taxon>Glomeromycotina</taxon>
        <taxon>Glomeromycetes</taxon>
        <taxon>Diversisporales</taxon>
        <taxon>Gigasporaceae</taxon>
        <taxon>Cetraspora</taxon>
    </lineage>
</organism>
<feature type="non-terminal residue" evidence="1">
    <location>
        <position position="1"/>
    </location>
</feature>
<proteinExistence type="predicted"/>
<evidence type="ECO:0000313" key="1">
    <source>
        <dbReference type="EMBL" id="CAG8579070.1"/>
    </source>
</evidence>